<organism evidence="3">
    <name type="scientific">hydrothermal vent metagenome</name>
    <dbReference type="NCBI Taxonomy" id="652676"/>
    <lineage>
        <taxon>unclassified sequences</taxon>
        <taxon>metagenomes</taxon>
        <taxon>ecological metagenomes</taxon>
    </lineage>
</organism>
<reference evidence="3" key="1">
    <citation type="submission" date="2018-06" db="EMBL/GenBank/DDBJ databases">
        <authorList>
            <person name="Zhirakovskaya E."/>
        </authorList>
    </citation>
    <scope>NUCLEOTIDE SEQUENCE</scope>
</reference>
<evidence type="ECO:0000259" key="2">
    <source>
        <dbReference type="Pfam" id="PF13649"/>
    </source>
</evidence>
<dbReference type="SUPFAM" id="SSF53335">
    <property type="entry name" value="S-adenosyl-L-methionine-dependent methyltransferases"/>
    <property type="match status" value="1"/>
</dbReference>
<dbReference type="Pfam" id="PF13649">
    <property type="entry name" value="Methyltransf_25"/>
    <property type="match status" value="1"/>
</dbReference>
<dbReference type="GO" id="GO:0008168">
    <property type="term" value="F:methyltransferase activity"/>
    <property type="evidence" value="ECO:0007669"/>
    <property type="project" value="UniProtKB-KW"/>
</dbReference>
<keyword evidence="3" id="KW-0489">Methyltransferase</keyword>
<dbReference type="CDD" id="cd02440">
    <property type="entry name" value="AdoMet_MTases"/>
    <property type="match status" value="1"/>
</dbReference>
<name>A0A3B1DGU8_9ZZZZ</name>
<dbReference type="EMBL" id="UOGK01000027">
    <property type="protein sequence ID" value="VAX36013.1"/>
    <property type="molecule type" value="Genomic_DNA"/>
</dbReference>
<accession>A0A3B1DGU8</accession>
<evidence type="ECO:0000313" key="3">
    <source>
        <dbReference type="EMBL" id="VAX36013.1"/>
    </source>
</evidence>
<dbReference type="AlphaFoldDB" id="A0A3B1DGU8"/>
<feature type="domain" description="Methyltransferase" evidence="2">
    <location>
        <begin position="71"/>
        <end position="163"/>
    </location>
</feature>
<dbReference type="Gene3D" id="3.40.50.150">
    <property type="entry name" value="Vaccinia Virus protein VP39"/>
    <property type="match status" value="1"/>
</dbReference>
<sequence length="235" mass="26174">MTAQPTEPAMPDPTNQPSSRKPAYVYASQRDWPAYFDVVAGKPPRETLTAALDAFEAEGRPTAENQPPLAIDLGCGEGRDTAELLGRGWRVLAIDGHPDAIRRLGERDDLVPADRVEIRYEPFEGLVLPRAMLVNASFSLPFCPPEHFEALWAAICEAIEPGGRFAGQFFGDRDDWAPIPDRSHQTRAEAEALLARFEVELFEEVEDDSKDALENPKHWHRFDVVARKPGRKGSS</sequence>
<evidence type="ECO:0000256" key="1">
    <source>
        <dbReference type="SAM" id="MobiDB-lite"/>
    </source>
</evidence>
<dbReference type="InterPro" id="IPR041698">
    <property type="entry name" value="Methyltransf_25"/>
</dbReference>
<dbReference type="InterPro" id="IPR029063">
    <property type="entry name" value="SAM-dependent_MTases_sf"/>
</dbReference>
<proteinExistence type="predicted"/>
<keyword evidence="3" id="KW-0808">Transferase</keyword>
<feature type="region of interest" description="Disordered" evidence="1">
    <location>
        <begin position="1"/>
        <end position="23"/>
    </location>
</feature>
<protein>
    <submittedName>
        <fullName evidence="3">SAM-dependent methyltransferase</fullName>
    </submittedName>
</protein>
<dbReference type="GO" id="GO:0032259">
    <property type="term" value="P:methylation"/>
    <property type="evidence" value="ECO:0007669"/>
    <property type="project" value="UniProtKB-KW"/>
</dbReference>
<gene>
    <name evidence="3" type="ORF">MNBD_PLANCTO03-607</name>
</gene>